<dbReference type="EMBL" id="SRSF01000004">
    <property type="protein sequence ID" value="THH39513.1"/>
    <property type="molecule type" value="Genomic_DNA"/>
</dbReference>
<keyword evidence="9" id="KW-0406">Ion transport</keyword>
<dbReference type="AlphaFoldDB" id="A0A4V3XL54"/>
<evidence type="ECO:0000259" key="17">
    <source>
        <dbReference type="Pfam" id="PF22461"/>
    </source>
</evidence>
<dbReference type="Pfam" id="PF22461">
    <property type="entry name" value="SLBB_2"/>
    <property type="match status" value="1"/>
</dbReference>
<comment type="similarity">
    <text evidence="2">Belongs to the BexD/CtrA/VexA family.</text>
</comment>
<dbReference type="PANTHER" id="PTHR33619:SF3">
    <property type="entry name" value="POLYSACCHARIDE EXPORT PROTEIN GFCE-RELATED"/>
    <property type="match status" value="1"/>
</dbReference>
<dbReference type="InterPro" id="IPR054765">
    <property type="entry name" value="SLBB_dom"/>
</dbReference>
<keyword evidence="12" id="KW-0564">Palmitate</keyword>
<accession>A0A4V3XL54</accession>
<evidence type="ECO:0000256" key="12">
    <source>
        <dbReference type="ARBA" id="ARBA00023139"/>
    </source>
</evidence>
<dbReference type="Proteomes" id="UP000308528">
    <property type="component" value="Unassembled WGS sequence"/>
</dbReference>
<keyword evidence="3" id="KW-0813">Transport</keyword>
<evidence type="ECO:0000256" key="3">
    <source>
        <dbReference type="ARBA" id="ARBA00022448"/>
    </source>
</evidence>
<keyword evidence="10" id="KW-0626">Porin</keyword>
<evidence type="ECO:0000256" key="6">
    <source>
        <dbReference type="ARBA" id="ARBA00022692"/>
    </source>
</evidence>
<evidence type="ECO:0000256" key="1">
    <source>
        <dbReference type="ARBA" id="ARBA00004571"/>
    </source>
</evidence>
<name>A0A4V3XL54_9BACT</name>
<evidence type="ECO:0000256" key="4">
    <source>
        <dbReference type="ARBA" id="ARBA00022452"/>
    </source>
</evidence>
<keyword evidence="4" id="KW-1134">Transmembrane beta strand</keyword>
<keyword evidence="6 15" id="KW-0812">Transmembrane</keyword>
<evidence type="ECO:0000256" key="7">
    <source>
        <dbReference type="ARBA" id="ARBA00022729"/>
    </source>
</evidence>
<evidence type="ECO:0000256" key="8">
    <source>
        <dbReference type="ARBA" id="ARBA00023047"/>
    </source>
</evidence>
<dbReference type="InterPro" id="IPR003715">
    <property type="entry name" value="Poly_export_N"/>
</dbReference>
<keyword evidence="11 15" id="KW-0472">Membrane</keyword>
<dbReference type="OrthoDB" id="662756at2"/>
<gene>
    <name evidence="18" type="ORF">E4021_12245</name>
</gene>
<dbReference type="Gene3D" id="3.30.1950.10">
    <property type="entry name" value="wza like domain"/>
    <property type="match status" value="1"/>
</dbReference>
<dbReference type="GO" id="GO:0015159">
    <property type="term" value="F:polysaccharide transmembrane transporter activity"/>
    <property type="evidence" value="ECO:0007669"/>
    <property type="project" value="InterPro"/>
</dbReference>
<feature type="transmembrane region" description="Helical" evidence="15">
    <location>
        <begin position="21"/>
        <end position="47"/>
    </location>
</feature>
<evidence type="ECO:0000256" key="11">
    <source>
        <dbReference type="ARBA" id="ARBA00023136"/>
    </source>
</evidence>
<evidence type="ECO:0000256" key="15">
    <source>
        <dbReference type="SAM" id="Phobius"/>
    </source>
</evidence>
<evidence type="ECO:0000256" key="10">
    <source>
        <dbReference type="ARBA" id="ARBA00023114"/>
    </source>
</evidence>
<evidence type="ECO:0000256" key="14">
    <source>
        <dbReference type="ARBA" id="ARBA00023288"/>
    </source>
</evidence>
<keyword evidence="15" id="KW-1133">Transmembrane helix</keyword>
<keyword evidence="5" id="KW-0762">Sugar transport</keyword>
<keyword evidence="8" id="KW-0625">Polysaccharide transport</keyword>
<evidence type="ECO:0000256" key="9">
    <source>
        <dbReference type="ARBA" id="ARBA00023065"/>
    </source>
</evidence>
<evidence type="ECO:0000313" key="19">
    <source>
        <dbReference type="Proteomes" id="UP000308528"/>
    </source>
</evidence>
<evidence type="ECO:0000313" key="18">
    <source>
        <dbReference type="EMBL" id="THH39513.1"/>
    </source>
</evidence>
<proteinExistence type="inferred from homology"/>
<feature type="domain" description="SLBB" evidence="17">
    <location>
        <begin position="171"/>
        <end position="249"/>
    </location>
</feature>
<dbReference type="PANTHER" id="PTHR33619">
    <property type="entry name" value="POLYSACCHARIDE EXPORT PROTEIN GFCE-RELATED"/>
    <property type="match status" value="1"/>
</dbReference>
<sequence length="286" mass="31836">MLWQNSPGKKIGQKIPRAIGIMSSCAHLKTSLLLARILFICVLGFLFSSCIQHRELLNFSEGEFPDSVANTPPLMIIQPDDLLSIQVITPDVETSAPYNLFPSNTNITSSGGSRPLVGYLVDATGKIEFPGIGRMEVAGMTVEELKQKLQTGLSDLLINPAIIIRFINFRITVDGEVNTPGSFIMPNERVTVLDATGLASGLTEYANRTNILIIREQNGERQFGRINLRDRDVVNSPYYYLRQNDYIYVEPLPERTATVRDQTQRIVQWGSVGASLISLIFVIFSR</sequence>
<reference evidence="18 19" key="1">
    <citation type="submission" date="2019-04" db="EMBL/GenBank/DDBJ databases">
        <title>Lewinella litorea sp. nov., isolated from a marine sand.</title>
        <authorList>
            <person name="Yoon J.-H."/>
        </authorList>
    </citation>
    <scope>NUCLEOTIDE SEQUENCE [LARGE SCALE GENOMIC DNA]</scope>
    <source>
        <strain evidence="18 19">HSMS-39</strain>
    </source>
</reference>
<keyword evidence="14" id="KW-0449">Lipoprotein</keyword>
<evidence type="ECO:0000259" key="16">
    <source>
        <dbReference type="Pfam" id="PF02563"/>
    </source>
</evidence>
<dbReference type="GO" id="GO:0009279">
    <property type="term" value="C:cell outer membrane"/>
    <property type="evidence" value="ECO:0007669"/>
    <property type="project" value="UniProtKB-SubCell"/>
</dbReference>
<evidence type="ECO:0000256" key="13">
    <source>
        <dbReference type="ARBA" id="ARBA00023237"/>
    </source>
</evidence>
<evidence type="ECO:0000256" key="2">
    <source>
        <dbReference type="ARBA" id="ARBA00009450"/>
    </source>
</evidence>
<organism evidence="18 19">
    <name type="scientific">Neolewinella litorea</name>
    <dbReference type="NCBI Taxonomy" id="2562452"/>
    <lineage>
        <taxon>Bacteria</taxon>
        <taxon>Pseudomonadati</taxon>
        <taxon>Bacteroidota</taxon>
        <taxon>Saprospiria</taxon>
        <taxon>Saprospirales</taxon>
        <taxon>Lewinellaceae</taxon>
        <taxon>Neolewinella</taxon>
    </lineage>
</organism>
<feature type="transmembrane region" description="Helical" evidence="15">
    <location>
        <begin position="266"/>
        <end position="284"/>
    </location>
</feature>
<evidence type="ECO:0000256" key="5">
    <source>
        <dbReference type="ARBA" id="ARBA00022597"/>
    </source>
</evidence>
<feature type="domain" description="Polysaccharide export protein N-terminal" evidence="16">
    <location>
        <begin position="71"/>
        <end position="164"/>
    </location>
</feature>
<protein>
    <submittedName>
        <fullName evidence="18">Polysaccharide export protein</fullName>
    </submittedName>
</protein>
<comment type="subcellular location">
    <subcellularLocation>
        <location evidence="1">Cell outer membrane</location>
        <topology evidence="1">Multi-pass membrane protein</topology>
    </subcellularLocation>
</comment>
<dbReference type="GO" id="GO:0006811">
    <property type="term" value="P:monoatomic ion transport"/>
    <property type="evidence" value="ECO:0007669"/>
    <property type="project" value="UniProtKB-KW"/>
</dbReference>
<dbReference type="InterPro" id="IPR049712">
    <property type="entry name" value="Poly_export"/>
</dbReference>
<keyword evidence="13" id="KW-0998">Cell outer membrane</keyword>
<dbReference type="GO" id="GO:0015288">
    <property type="term" value="F:porin activity"/>
    <property type="evidence" value="ECO:0007669"/>
    <property type="project" value="UniProtKB-KW"/>
</dbReference>
<dbReference type="Pfam" id="PF02563">
    <property type="entry name" value="Poly_export"/>
    <property type="match status" value="1"/>
</dbReference>
<comment type="caution">
    <text evidence="18">The sequence shown here is derived from an EMBL/GenBank/DDBJ whole genome shotgun (WGS) entry which is preliminary data.</text>
</comment>
<dbReference type="GO" id="GO:0046930">
    <property type="term" value="C:pore complex"/>
    <property type="evidence" value="ECO:0007669"/>
    <property type="project" value="UniProtKB-KW"/>
</dbReference>
<keyword evidence="7" id="KW-0732">Signal</keyword>
<keyword evidence="19" id="KW-1185">Reference proteome</keyword>